<name>A0A7X8SH67_9BACT</name>
<evidence type="ECO:0000256" key="1">
    <source>
        <dbReference type="SAM" id="SignalP"/>
    </source>
</evidence>
<accession>A0A7X8SH67</accession>
<dbReference type="RefSeq" id="WP_168880732.1">
    <property type="nucleotide sequence ID" value="NZ_JABAIL010000001.1"/>
</dbReference>
<proteinExistence type="predicted"/>
<dbReference type="AlphaFoldDB" id="A0A7X8SH67"/>
<feature type="signal peptide" evidence="1">
    <location>
        <begin position="1"/>
        <end position="22"/>
    </location>
</feature>
<reference evidence="2 3" key="1">
    <citation type="submission" date="2020-04" db="EMBL/GenBank/DDBJ databases">
        <title>Flammeovirga sp. SR4, a novel species isolated from seawater.</title>
        <authorList>
            <person name="Wang X."/>
        </authorList>
    </citation>
    <scope>NUCLEOTIDE SEQUENCE [LARGE SCALE GENOMIC DNA]</scope>
    <source>
        <strain evidence="2 3">SR4</strain>
    </source>
</reference>
<dbReference type="EMBL" id="JABAIL010000001">
    <property type="protein sequence ID" value="NLR90053.1"/>
    <property type="molecule type" value="Genomic_DNA"/>
</dbReference>
<keyword evidence="3" id="KW-1185">Reference proteome</keyword>
<feature type="chain" id="PRO_5031107017" evidence="1">
    <location>
        <begin position="23"/>
        <end position="364"/>
    </location>
</feature>
<comment type="caution">
    <text evidence="2">The sequence shown here is derived from an EMBL/GenBank/DDBJ whole genome shotgun (WGS) entry which is preliminary data.</text>
</comment>
<protein>
    <submittedName>
        <fullName evidence="2">Uncharacterized protein</fullName>
    </submittedName>
</protein>
<keyword evidence="1" id="KW-0732">Signal</keyword>
<dbReference type="Proteomes" id="UP000585050">
    <property type="component" value="Unassembled WGS sequence"/>
</dbReference>
<organism evidence="2 3">
    <name type="scientific">Flammeovirga agarivorans</name>
    <dbReference type="NCBI Taxonomy" id="2726742"/>
    <lineage>
        <taxon>Bacteria</taxon>
        <taxon>Pseudomonadati</taxon>
        <taxon>Bacteroidota</taxon>
        <taxon>Cytophagia</taxon>
        <taxon>Cytophagales</taxon>
        <taxon>Flammeovirgaceae</taxon>
        <taxon>Flammeovirga</taxon>
    </lineage>
</organism>
<gene>
    <name evidence="2" type="ORF">HGP29_02495</name>
</gene>
<sequence length="364" mass="42623">MNYKKYINLLTGLILLSSFAFHSSSKEWDGVILIKEQDNKYYAFVDNITNTDNLELVSFINNNRTAFDINKRSDVIELPYQPGDKGYIAVKQDNVILSSVTLRHIQYTNPVIFDRRVARAKEAEPKEEEVVVVDQQPITPPEPEEEPDVIEVVPVDERGVKIEETTTVVEEDEEGEAESNTFKMTVYEEFLVYNHYKHSMSNVEDIKSRDDLTSEIIKEAQLLEEEYTIKNDYYSWLHLNDIKKGHDWAFDGEYLFKIDPKYFQSHDTKKYALKNFRDEHDIKVKPHNKKWVGIYYKDVLLSEFKSDKGYTFKALDDNNFTIQIEKHEYKVNCTKDHITIRKDGSIINNFNTESLKAEPVPVFN</sequence>
<evidence type="ECO:0000313" key="3">
    <source>
        <dbReference type="Proteomes" id="UP000585050"/>
    </source>
</evidence>
<evidence type="ECO:0000313" key="2">
    <source>
        <dbReference type="EMBL" id="NLR90053.1"/>
    </source>
</evidence>